<keyword evidence="3" id="KW-1185">Reference proteome</keyword>
<evidence type="ECO:0000313" key="3">
    <source>
        <dbReference type="Proteomes" id="UP000006038"/>
    </source>
</evidence>
<dbReference type="HOGENOM" id="CLU_2324145_0_0_1"/>
<reference evidence="2" key="2">
    <citation type="submission" date="2013-04" db="UniProtKB">
        <authorList>
            <consortium name="EnsemblPlants"/>
        </authorList>
    </citation>
    <scope>IDENTIFICATION</scope>
</reference>
<evidence type="ECO:0000256" key="1">
    <source>
        <dbReference type="SAM" id="MobiDB-lite"/>
    </source>
</evidence>
<dbReference type="AlphaFoldDB" id="J3MPY4"/>
<evidence type="ECO:0000313" key="2">
    <source>
        <dbReference type="EnsemblPlants" id="OB08G11630.1"/>
    </source>
</evidence>
<dbReference type="Gramene" id="OB08G11630.1">
    <property type="protein sequence ID" value="OB08G11630.1"/>
    <property type="gene ID" value="OB08G11630"/>
</dbReference>
<reference evidence="2" key="1">
    <citation type="journal article" date="2013" name="Nat. Commun.">
        <title>Whole-genome sequencing of Oryza brachyantha reveals mechanisms underlying Oryza genome evolution.</title>
        <authorList>
            <person name="Chen J."/>
            <person name="Huang Q."/>
            <person name="Gao D."/>
            <person name="Wang J."/>
            <person name="Lang Y."/>
            <person name="Liu T."/>
            <person name="Li B."/>
            <person name="Bai Z."/>
            <person name="Luis Goicoechea J."/>
            <person name="Liang C."/>
            <person name="Chen C."/>
            <person name="Zhang W."/>
            <person name="Sun S."/>
            <person name="Liao Y."/>
            <person name="Zhang X."/>
            <person name="Yang L."/>
            <person name="Song C."/>
            <person name="Wang M."/>
            <person name="Shi J."/>
            <person name="Liu G."/>
            <person name="Liu J."/>
            <person name="Zhou H."/>
            <person name="Zhou W."/>
            <person name="Yu Q."/>
            <person name="An N."/>
            <person name="Chen Y."/>
            <person name="Cai Q."/>
            <person name="Wang B."/>
            <person name="Liu B."/>
            <person name="Min J."/>
            <person name="Huang Y."/>
            <person name="Wu H."/>
            <person name="Li Z."/>
            <person name="Zhang Y."/>
            <person name="Yin Y."/>
            <person name="Song W."/>
            <person name="Jiang J."/>
            <person name="Jackson S.A."/>
            <person name="Wing R.A."/>
            <person name="Wang J."/>
            <person name="Chen M."/>
        </authorList>
    </citation>
    <scope>NUCLEOTIDE SEQUENCE [LARGE SCALE GENOMIC DNA]</scope>
    <source>
        <strain evidence="2">cv. IRGC 101232</strain>
    </source>
</reference>
<protein>
    <submittedName>
        <fullName evidence="2">Uncharacterized protein</fullName>
    </submittedName>
</protein>
<organism evidence="2">
    <name type="scientific">Oryza brachyantha</name>
    <name type="common">malo sina</name>
    <dbReference type="NCBI Taxonomy" id="4533"/>
    <lineage>
        <taxon>Eukaryota</taxon>
        <taxon>Viridiplantae</taxon>
        <taxon>Streptophyta</taxon>
        <taxon>Embryophyta</taxon>
        <taxon>Tracheophyta</taxon>
        <taxon>Spermatophyta</taxon>
        <taxon>Magnoliopsida</taxon>
        <taxon>Liliopsida</taxon>
        <taxon>Poales</taxon>
        <taxon>Poaceae</taxon>
        <taxon>BOP clade</taxon>
        <taxon>Oryzoideae</taxon>
        <taxon>Oryzeae</taxon>
        <taxon>Oryzinae</taxon>
        <taxon>Oryza</taxon>
    </lineage>
</organism>
<dbReference type="EnsemblPlants" id="OB08G11630.1">
    <property type="protein sequence ID" value="OB08G11630.1"/>
    <property type="gene ID" value="OB08G11630"/>
</dbReference>
<dbReference type="Proteomes" id="UP000006038">
    <property type="component" value="Chromosome 8"/>
</dbReference>
<feature type="region of interest" description="Disordered" evidence="1">
    <location>
        <begin position="26"/>
        <end position="48"/>
    </location>
</feature>
<proteinExistence type="predicted"/>
<accession>J3MPY4</accession>
<name>J3MPY4_ORYBR</name>
<sequence>MSKNRTAMLHCTFVLATVGSHDQQIRGTKASWGSRGDRSGGRRRRQVRDGGMENVFVAWCPIYKQLESSEAGHVGTNAGWSQEADMVLAFSAHCFLDFN</sequence>